<sequence>MFMASHSPARSTVITPDQLKACAHPLRIALLEQLGWHGALTASQIAELVDESPSNCSWHLRRLAQAGLVERAEGQNRRDRPWQLTFDQYAFDANLNSITPDLLAHRQTDRMLTARRRRGGPPQTHATHAAWLTPAEAEAVMVHLEAARRAVEDATKNRTDPTQRPADAIAYELVQWLVPVEGGA</sequence>
<comment type="caution">
    <text evidence="2">The sequence shown here is derived from an EMBL/GenBank/DDBJ whole genome shotgun (WGS) entry which is preliminary data.</text>
</comment>
<dbReference type="InterPro" id="IPR036388">
    <property type="entry name" value="WH-like_DNA-bd_sf"/>
</dbReference>
<proteinExistence type="predicted"/>
<dbReference type="InterPro" id="IPR011991">
    <property type="entry name" value="ArsR-like_HTH"/>
</dbReference>
<dbReference type="InterPro" id="IPR036390">
    <property type="entry name" value="WH_DNA-bd_sf"/>
</dbReference>
<dbReference type="InterPro" id="IPR001845">
    <property type="entry name" value="HTH_ArsR_DNA-bd_dom"/>
</dbReference>
<gene>
    <name evidence="2" type="ORF">EDD41_1949</name>
</gene>
<dbReference type="Proteomes" id="UP000275749">
    <property type="component" value="Unassembled WGS sequence"/>
</dbReference>
<dbReference type="SUPFAM" id="SSF46785">
    <property type="entry name" value="Winged helix' DNA-binding domain"/>
    <property type="match status" value="1"/>
</dbReference>
<dbReference type="GO" id="GO:0003700">
    <property type="term" value="F:DNA-binding transcription factor activity"/>
    <property type="evidence" value="ECO:0007669"/>
    <property type="project" value="InterPro"/>
</dbReference>
<dbReference type="SMART" id="SM00418">
    <property type="entry name" value="HTH_ARSR"/>
    <property type="match status" value="1"/>
</dbReference>
<name>A0A3N1ZV47_9ACTN</name>
<protein>
    <submittedName>
        <fullName evidence="2">Helix-turn-helix protein</fullName>
    </submittedName>
</protein>
<dbReference type="Gene3D" id="1.10.10.10">
    <property type="entry name" value="Winged helix-like DNA-binding domain superfamily/Winged helix DNA-binding domain"/>
    <property type="match status" value="1"/>
</dbReference>
<evidence type="ECO:0000313" key="2">
    <source>
        <dbReference type="EMBL" id="ROR54720.1"/>
    </source>
</evidence>
<dbReference type="AlphaFoldDB" id="A0A3N1ZV47"/>
<feature type="domain" description="HTH arsR-type" evidence="1">
    <location>
        <begin position="17"/>
        <end position="92"/>
    </location>
</feature>
<evidence type="ECO:0000259" key="1">
    <source>
        <dbReference type="SMART" id="SM00418"/>
    </source>
</evidence>
<dbReference type="EMBL" id="RKHG01000001">
    <property type="protein sequence ID" value="ROR54720.1"/>
    <property type="molecule type" value="Genomic_DNA"/>
</dbReference>
<dbReference type="Pfam" id="PF12840">
    <property type="entry name" value="HTH_20"/>
    <property type="match status" value="1"/>
</dbReference>
<accession>A0A3N1ZV47</accession>
<organism evidence="2 3">
    <name type="scientific">Luteococcus japonicus</name>
    <dbReference type="NCBI Taxonomy" id="33984"/>
    <lineage>
        <taxon>Bacteria</taxon>
        <taxon>Bacillati</taxon>
        <taxon>Actinomycetota</taxon>
        <taxon>Actinomycetes</taxon>
        <taxon>Propionibacteriales</taxon>
        <taxon>Propionibacteriaceae</taxon>
        <taxon>Luteococcus</taxon>
    </lineage>
</organism>
<evidence type="ECO:0000313" key="3">
    <source>
        <dbReference type="Proteomes" id="UP000275749"/>
    </source>
</evidence>
<reference evidence="2 3" key="1">
    <citation type="submission" date="2018-11" db="EMBL/GenBank/DDBJ databases">
        <title>Sequencing the genomes of 1000 actinobacteria strains.</title>
        <authorList>
            <person name="Klenk H.-P."/>
        </authorList>
    </citation>
    <scope>NUCLEOTIDE SEQUENCE [LARGE SCALE GENOMIC DNA]</scope>
    <source>
        <strain evidence="2 3">DSM 10546</strain>
    </source>
</reference>
<dbReference type="CDD" id="cd00090">
    <property type="entry name" value="HTH_ARSR"/>
    <property type="match status" value="1"/>
</dbReference>